<comment type="caution">
    <text evidence="1">The sequence shown here is derived from an EMBL/GenBank/DDBJ whole genome shotgun (WGS) entry which is preliminary data.</text>
</comment>
<gene>
    <name evidence="1" type="ORF">Q8A67_025493</name>
</gene>
<dbReference type="Proteomes" id="UP001187343">
    <property type="component" value="Unassembled WGS sequence"/>
</dbReference>
<organism evidence="1 2">
    <name type="scientific">Cirrhinus molitorella</name>
    <name type="common">mud carp</name>
    <dbReference type="NCBI Taxonomy" id="172907"/>
    <lineage>
        <taxon>Eukaryota</taxon>
        <taxon>Metazoa</taxon>
        <taxon>Chordata</taxon>
        <taxon>Craniata</taxon>
        <taxon>Vertebrata</taxon>
        <taxon>Euteleostomi</taxon>
        <taxon>Actinopterygii</taxon>
        <taxon>Neopterygii</taxon>
        <taxon>Teleostei</taxon>
        <taxon>Ostariophysi</taxon>
        <taxon>Cypriniformes</taxon>
        <taxon>Cyprinidae</taxon>
        <taxon>Labeoninae</taxon>
        <taxon>Labeonini</taxon>
        <taxon>Cirrhinus</taxon>
    </lineage>
</organism>
<reference evidence="1" key="1">
    <citation type="submission" date="2023-08" db="EMBL/GenBank/DDBJ databases">
        <title>Chromosome-level Genome Assembly of mud carp (Cirrhinus molitorella).</title>
        <authorList>
            <person name="Liu H."/>
        </authorList>
    </citation>
    <scope>NUCLEOTIDE SEQUENCE</scope>
    <source>
        <strain evidence="1">Prfri</strain>
        <tissue evidence="1">Muscle</tissue>
    </source>
</reference>
<name>A0AA88NUM3_9TELE</name>
<proteinExistence type="predicted"/>
<sequence length="100" mass="10189">MATAERRELGAMVEPLGRQAEAESWTLKLEEETEALSGLEVGTGVLSGLDLGTGAAGGAEGRGEGRGCLDSRAPLAALFTSEEKLSELIKASLGVSQADG</sequence>
<evidence type="ECO:0000313" key="1">
    <source>
        <dbReference type="EMBL" id="KAK2867376.1"/>
    </source>
</evidence>
<protein>
    <submittedName>
        <fullName evidence="1">Uncharacterized protein</fullName>
    </submittedName>
</protein>
<accession>A0AA88NUM3</accession>
<keyword evidence="2" id="KW-1185">Reference proteome</keyword>
<dbReference type="EMBL" id="JAUYZG010000025">
    <property type="protein sequence ID" value="KAK2867376.1"/>
    <property type="molecule type" value="Genomic_DNA"/>
</dbReference>
<dbReference type="AlphaFoldDB" id="A0AA88NUM3"/>
<evidence type="ECO:0000313" key="2">
    <source>
        <dbReference type="Proteomes" id="UP001187343"/>
    </source>
</evidence>